<sequence>MELVAKLPSEGLEPGLRDELVATLRGLAVEADMAELTLEAREEELAAARELLARRSYPLIQVQIDVLCLPIVGPVDASIMEQIIEEVMGTVVARRARWLIVDLTGALLGDVIAADALRRLFRMLRLIGVRSALSGVSPTLAQTLVQMSTPLDIPVHRSLAAALDAAKRGAKR</sequence>
<dbReference type="EMBL" id="ABCS01000085">
    <property type="protein sequence ID" value="EDM75636.1"/>
    <property type="molecule type" value="Genomic_DNA"/>
</dbReference>
<dbReference type="Proteomes" id="UP000005801">
    <property type="component" value="Unassembled WGS sequence"/>
</dbReference>
<feature type="domain" description="STAS" evidence="1">
    <location>
        <begin position="56"/>
        <end position="166"/>
    </location>
</feature>
<organism evidence="2 3">
    <name type="scientific">Plesiocystis pacifica SIR-1</name>
    <dbReference type="NCBI Taxonomy" id="391625"/>
    <lineage>
        <taxon>Bacteria</taxon>
        <taxon>Pseudomonadati</taxon>
        <taxon>Myxococcota</taxon>
        <taxon>Polyangia</taxon>
        <taxon>Nannocystales</taxon>
        <taxon>Nannocystaceae</taxon>
        <taxon>Plesiocystis</taxon>
    </lineage>
</organism>
<evidence type="ECO:0000313" key="2">
    <source>
        <dbReference type="EMBL" id="EDM75636.1"/>
    </source>
</evidence>
<gene>
    <name evidence="2" type="ORF">PPSIR1_13365</name>
</gene>
<dbReference type="Gene3D" id="3.30.750.24">
    <property type="entry name" value="STAS domain"/>
    <property type="match status" value="1"/>
</dbReference>
<protein>
    <recommendedName>
        <fullName evidence="1">STAS domain-containing protein</fullName>
    </recommendedName>
</protein>
<dbReference type="STRING" id="391625.PPSIR1_13365"/>
<evidence type="ECO:0000313" key="3">
    <source>
        <dbReference type="Proteomes" id="UP000005801"/>
    </source>
</evidence>
<name>A6GEQ3_9BACT</name>
<dbReference type="InterPro" id="IPR002645">
    <property type="entry name" value="STAS_dom"/>
</dbReference>
<reference evidence="2 3" key="1">
    <citation type="submission" date="2007-06" db="EMBL/GenBank/DDBJ databases">
        <authorList>
            <person name="Shimkets L."/>
            <person name="Ferriera S."/>
            <person name="Johnson J."/>
            <person name="Kravitz S."/>
            <person name="Beeson K."/>
            <person name="Sutton G."/>
            <person name="Rogers Y.-H."/>
            <person name="Friedman R."/>
            <person name="Frazier M."/>
            <person name="Venter J.C."/>
        </authorList>
    </citation>
    <scope>NUCLEOTIDE SEQUENCE [LARGE SCALE GENOMIC DNA]</scope>
    <source>
        <strain evidence="2 3">SIR-1</strain>
    </source>
</reference>
<keyword evidence="3" id="KW-1185">Reference proteome</keyword>
<dbReference type="InterPro" id="IPR036513">
    <property type="entry name" value="STAS_dom_sf"/>
</dbReference>
<accession>A6GEQ3</accession>
<dbReference type="PROSITE" id="PS50801">
    <property type="entry name" value="STAS"/>
    <property type="match status" value="1"/>
</dbReference>
<dbReference type="AlphaFoldDB" id="A6GEQ3"/>
<comment type="caution">
    <text evidence="2">The sequence shown here is derived from an EMBL/GenBank/DDBJ whole genome shotgun (WGS) entry which is preliminary data.</text>
</comment>
<evidence type="ECO:0000259" key="1">
    <source>
        <dbReference type="PROSITE" id="PS50801"/>
    </source>
</evidence>
<dbReference type="CDD" id="cd07041">
    <property type="entry name" value="STAS_RsbR_RsbS_like"/>
    <property type="match status" value="1"/>
</dbReference>
<dbReference type="eggNOG" id="COG1366">
    <property type="taxonomic scope" value="Bacteria"/>
</dbReference>
<dbReference type="SUPFAM" id="SSF52091">
    <property type="entry name" value="SpoIIaa-like"/>
    <property type="match status" value="1"/>
</dbReference>
<dbReference type="PANTHER" id="PTHR33745">
    <property type="entry name" value="RSBT ANTAGONIST PROTEIN RSBS-RELATED"/>
    <property type="match status" value="1"/>
</dbReference>
<dbReference type="Pfam" id="PF01740">
    <property type="entry name" value="STAS"/>
    <property type="match status" value="1"/>
</dbReference>
<dbReference type="InterPro" id="IPR051932">
    <property type="entry name" value="Bact_StressResp_Reg"/>
</dbReference>
<proteinExistence type="predicted"/>